<keyword evidence="3" id="KW-1185">Reference proteome</keyword>
<gene>
    <name evidence="2" type="ORF">WN51_03280</name>
</gene>
<dbReference type="AlphaFoldDB" id="A0A0N0BEQ8"/>
<accession>A0A0N0BEQ8</accession>
<organism evidence="2 3">
    <name type="scientific">Melipona quadrifasciata</name>
    <dbReference type="NCBI Taxonomy" id="166423"/>
    <lineage>
        <taxon>Eukaryota</taxon>
        <taxon>Metazoa</taxon>
        <taxon>Ecdysozoa</taxon>
        <taxon>Arthropoda</taxon>
        <taxon>Hexapoda</taxon>
        <taxon>Insecta</taxon>
        <taxon>Pterygota</taxon>
        <taxon>Neoptera</taxon>
        <taxon>Endopterygota</taxon>
        <taxon>Hymenoptera</taxon>
        <taxon>Apocrita</taxon>
        <taxon>Aculeata</taxon>
        <taxon>Apoidea</taxon>
        <taxon>Anthophila</taxon>
        <taxon>Apidae</taxon>
        <taxon>Melipona</taxon>
    </lineage>
</organism>
<dbReference type="Pfam" id="PF22936">
    <property type="entry name" value="Pol_BBD"/>
    <property type="match status" value="1"/>
</dbReference>
<name>A0A0N0BEQ8_9HYME</name>
<proteinExistence type="predicted"/>
<dbReference type="EMBL" id="KQ435823">
    <property type="protein sequence ID" value="KOX72261.1"/>
    <property type="molecule type" value="Genomic_DNA"/>
</dbReference>
<evidence type="ECO:0000313" key="2">
    <source>
        <dbReference type="EMBL" id="KOX72261.1"/>
    </source>
</evidence>
<sequence>MVKTDKNIKNVKTSKIEINVAKEDQRMESKGVGNMNFKEFQLKEVMLVPKLSTNLLSVSQITKNGGEDIF</sequence>
<evidence type="ECO:0000313" key="3">
    <source>
        <dbReference type="Proteomes" id="UP000053105"/>
    </source>
</evidence>
<dbReference type="Proteomes" id="UP000053105">
    <property type="component" value="Unassembled WGS sequence"/>
</dbReference>
<protein>
    <recommendedName>
        <fullName evidence="1">Retrovirus-related Pol polyprotein from transposon TNT 1-94-like beta-barrel domain-containing protein</fullName>
    </recommendedName>
</protein>
<feature type="domain" description="Retrovirus-related Pol polyprotein from transposon TNT 1-94-like beta-barrel" evidence="1">
    <location>
        <begin position="8"/>
        <end position="65"/>
    </location>
</feature>
<dbReference type="InterPro" id="IPR054722">
    <property type="entry name" value="PolX-like_BBD"/>
</dbReference>
<reference evidence="2 3" key="1">
    <citation type="submission" date="2015-07" db="EMBL/GenBank/DDBJ databases">
        <title>The genome of Melipona quadrifasciata.</title>
        <authorList>
            <person name="Pan H."/>
            <person name="Kapheim K."/>
        </authorList>
    </citation>
    <scope>NUCLEOTIDE SEQUENCE [LARGE SCALE GENOMIC DNA]</scope>
    <source>
        <strain evidence="2">0111107301</strain>
        <tissue evidence="2">Whole body</tissue>
    </source>
</reference>
<evidence type="ECO:0000259" key="1">
    <source>
        <dbReference type="Pfam" id="PF22936"/>
    </source>
</evidence>
<dbReference type="OrthoDB" id="7611892at2759"/>